<gene>
    <name evidence="1" type="ORF">FE782_25680</name>
</gene>
<protein>
    <recommendedName>
        <fullName evidence="3">Polymer-forming cytoskeletal protein</fullName>
    </recommendedName>
</protein>
<dbReference type="OrthoDB" id="1730007at2"/>
<keyword evidence="2" id="KW-1185">Reference proteome</keyword>
<name>A0A5R9G932_9BACL</name>
<proteinExistence type="predicted"/>
<accession>A0A5R9G932</accession>
<dbReference type="AlphaFoldDB" id="A0A5R9G932"/>
<dbReference type="RefSeq" id="WP_138197230.1">
    <property type="nucleotide sequence ID" value="NZ_VCIW01000022.1"/>
</dbReference>
<evidence type="ECO:0000313" key="1">
    <source>
        <dbReference type="EMBL" id="TLS49253.1"/>
    </source>
</evidence>
<sequence length="224" mass="23865">MTATERGNVKITGVGTASGGDFGSVRITGEAIIQGEMRCERFACTGTCSVEGGLSAKRLRLLGEAVLVGALTADDLRLTGRIEASGGIRARTMVVRGEVSTEGDLETDRLNARGAFDIGGLLNAGQADIRLYGPSRAQDIGGGVISVRRRGFRALKTWFTGSDAPELVAQTIEGDDVYLEHTRADVVRGKRIELGPGCRIGRAEYSESLRRHKSAEVGEARKEQ</sequence>
<dbReference type="EMBL" id="VCIW01000022">
    <property type="protein sequence ID" value="TLS49253.1"/>
    <property type="molecule type" value="Genomic_DNA"/>
</dbReference>
<dbReference type="Proteomes" id="UP000309676">
    <property type="component" value="Unassembled WGS sequence"/>
</dbReference>
<evidence type="ECO:0000313" key="2">
    <source>
        <dbReference type="Proteomes" id="UP000309676"/>
    </source>
</evidence>
<evidence type="ECO:0008006" key="3">
    <source>
        <dbReference type="Google" id="ProtNLM"/>
    </source>
</evidence>
<organism evidence="1 2">
    <name type="scientific">Paenibacillus antri</name>
    <dbReference type="NCBI Taxonomy" id="2582848"/>
    <lineage>
        <taxon>Bacteria</taxon>
        <taxon>Bacillati</taxon>
        <taxon>Bacillota</taxon>
        <taxon>Bacilli</taxon>
        <taxon>Bacillales</taxon>
        <taxon>Paenibacillaceae</taxon>
        <taxon>Paenibacillus</taxon>
    </lineage>
</organism>
<reference evidence="1 2" key="1">
    <citation type="submission" date="2019-05" db="EMBL/GenBank/DDBJ databases">
        <authorList>
            <person name="Narsing Rao M.P."/>
            <person name="Li W.J."/>
        </authorList>
    </citation>
    <scope>NUCLEOTIDE SEQUENCE [LARGE SCALE GENOMIC DNA]</scope>
    <source>
        <strain evidence="1 2">SYSU_K30003</strain>
    </source>
</reference>
<comment type="caution">
    <text evidence="1">The sequence shown here is derived from an EMBL/GenBank/DDBJ whole genome shotgun (WGS) entry which is preliminary data.</text>
</comment>